<feature type="transmembrane region" description="Helical" evidence="3">
    <location>
        <begin position="236"/>
        <end position="256"/>
    </location>
</feature>
<dbReference type="EMBL" id="JBIMZQ010000044">
    <property type="protein sequence ID" value="KAL3659865.1"/>
    <property type="molecule type" value="Genomic_DNA"/>
</dbReference>
<dbReference type="InterPro" id="IPR051477">
    <property type="entry name" value="Expansin_CellWall"/>
</dbReference>
<name>A0ABD3EZ81_9STRA</name>
<accession>A0ABD3EZ81</accession>
<evidence type="ECO:0000313" key="5">
    <source>
        <dbReference type="EMBL" id="KAL3659865.1"/>
    </source>
</evidence>
<keyword evidence="6" id="KW-1185">Reference proteome</keyword>
<comment type="caution">
    <text evidence="5">The sequence shown here is derived from an EMBL/GenBank/DDBJ whole genome shotgun (WGS) entry which is preliminary data.</text>
</comment>
<organism evidence="5 6">
    <name type="scientific">Phytophthora oleae</name>
    <dbReference type="NCBI Taxonomy" id="2107226"/>
    <lineage>
        <taxon>Eukaryota</taxon>
        <taxon>Sar</taxon>
        <taxon>Stramenopiles</taxon>
        <taxon>Oomycota</taxon>
        <taxon>Peronosporomycetes</taxon>
        <taxon>Peronosporales</taxon>
        <taxon>Peronosporaceae</taxon>
        <taxon>Phytophthora</taxon>
    </lineage>
</organism>
<dbReference type="InterPro" id="IPR036908">
    <property type="entry name" value="RlpA-like_sf"/>
</dbReference>
<dbReference type="Gene3D" id="2.60.40.760">
    <property type="entry name" value="Expansin, cellulose-binding-like domain"/>
    <property type="match status" value="1"/>
</dbReference>
<dbReference type="CDD" id="cd22271">
    <property type="entry name" value="DPBB_EXP_N-like"/>
    <property type="match status" value="1"/>
</dbReference>
<evidence type="ECO:0000259" key="4">
    <source>
        <dbReference type="Pfam" id="PF00967"/>
    </source>
</evidence>
<evidence type="ECO:0000256" key="2">
    <source>
        <dbReference type="SAM" id="MobiDB-lite"/>
    </source>
</evidence>
<keyword evidence="3" id="KW-0472">Membrane</keyword>
<dbReference type="InterPro" id="IPR001153">
    <property type="entry name" value="Barwin_dom"/>
</dbReference>
<dbReference type="PANTHER" id="PTHR31836">
    <property type="match status" value="1"/>
</dbReference>
<dbReference type="AlphaFoldDB" id="A0ABD3EZ81"/>
<keyword evidence="3" id="KW-0812">Transmembrane</keyword>
<dbReference type="PANTHER" id="PTHR31836:SF21">
    <property type="entry name" value="EXPANSIN-LIKE PROTEIN 7"/>
    <property type="match status" value="1"/>
</dbReference>
<sequence>MAYTHERFSAGKCNFMYDPGVGNYYAALNSDQWDSPLNCGRCIEVSSENSTSSVTVFIVDECADCGDEGLGLSPLVYKQLTHSDSPQSIKWKFVDCPVSGNIEYCANRLSNSSWLAVQPANSVTGVASMKIDNQSANVVDSGYYFLLNGGSNINMSAVVIELTSLSGETITEILSLTPGNCTGGTSNFGAQQENEANADFNTLKSGEDDYKVGKVTPPDDSDPISTRSDASSGSSLLFVIPVLLVVVGGVVIAYCIRRRKKLAQSMDDNKPVAGSFDTLSSPLRTKDTIVKI</sequence>
<feature type="region of interest" description="Disordered" evidence="2">
    <location>
        <begin position="204"/>
        <end position="231"/>
    </location>
</feature>
<evidence type="ECO:0000256" key="1">
    <source>
        <dbReference type="ARBA" id="ARBA00022729"/>
    </source>
</evidence>
<dbReference type="Proteomes" id="UP001632037">
    <property type="component" value="Unassembled WGS sequence"/>
</dbReference>
<keyword evidence="3" id="KW-1133">Transmembrane helix</keyword>
<feature type="domain" description="Barwin" evidence="4">
    <location>
        <begin position="38"/>
        <end position="82"/>
    </location>
</feature>
<dbReference type="InterPro" id="IPR036749">
    <property type="entry name" value="Expansin_CBD_sf"/>
</dbReference>
<proteinExistence type="predicted"/>
<protein>
    <recommendedName>
        <fullName evidence="4">Barwin domain-containing protein</fullName>
    </recommendedName>
</protein>
<dbReference type="Pfam" id="PF00967">
    <property type="entry name" value="Barwin"/>
    <property type="match status" value="1"/>
</dbReference>
<dbReference type="Gene3D" id="2.40.40.10">
    <property type="entry name" value="RlpA-like domain"/>
    <property type="match status" value="1"/>
</dbReference>
<evidence type="ECO:0000256" key="3">
    <source>
        <dbReference type="SAM" id="Phobius"/>
    </source>
</evidence>
<keyword evidence="1" id="KW-0732">Signal</keyword>
<gene>
    <name evidence="5" type="ORF">V7S43_015167</name>
</gene>
<evidence type="ECO:0000313" key="6">
    <source>
        <dbReference type="Proteomes" id="UP001632037"/>
    </source>
</evidence>
<dbReference type="SUPFAM" id="SSF50685">
    <property type="entry name" value="Barwin-like endoglucanases"/>
    <property type="match status" value="1"/>
</dbReference>
<reference evidence="5 6" key="1">
    <citation type="submission" date="2024-09" db="EMBL/GenBank/DDBJ databases">
        <title>Genome sequencing and assembly of Phytophthora oleae, isolate VK10A, causative agent of rot of olive drupes.</title>
        <authorList>
            <person name="Conti Taguali S."/>
            <person name="Riolo M."/>
            <person name="La Spada F."/>
            <person name="Cacciola S.O."/>
            <person name="Dionisio G."/>
        </authorList>
    </citation>
    <scope>NUCLEOTIDE SEQUENCE [LARGE SCALE GENOMIC DNA]</scope>
    <source>
        <strain evidence="5 6">VK10A</strain>
    </source>
</reference>